<feature type="non-terminal residue" evidence="2">
    <location>
        <position position="1"/>
    </location>
</feature>
<gene>
    <name evidence="2" type="ORF">Tco_0936975</name>
</gene>
<dbReference type="Proteomes" id="UP001151760">
    <property type="component" value="Unassembled WGS sequence"/>
</dbReference>
<evidence type="ECO:0000313" key="3">
    <source>
        <dbReference type="Proteomes" id="UP001151760"/>
    </source>
</evidence>
<name>A0ABQ5DCX5_9ASTR</name>
<proteinExistence type="predicted"/>
<feature type="region of interest" description="Disordered" evidence="1">
    <location>
        <begin position="764"/>
        <end position="787"/>
    </location>
</feature>
<organism evidence="2 3">
    <name type="scientific">Tanacetum coccineum</name>
    <dbReference type="NCBI Taxonomy" id="301880"/>
    <lineage>
        <taxon>Eukaryota</taxon>
        <taxon>Viridiplantae</taxon>
        <taxon>Streptophyta</taxon>
        <taxon>Embryophyta</taxon>
        <taxon>Tracheophyta</taxon>
        <taxon>Spermatophyta</taxon>
        <taxon>Magnoliopsida</taxon>
        <taxon>eudicotyledons</taxon>
        <taxon>Gunneridae</taxon>
        <taxon>Pentapetalae</taxon>
        <taxon>asterids</taxon>
        <taxon>campanulids</taxon>
        <taxon>Asterales</taxon>
        <taxon>Asteraceae</taxon>
        <taxon>Asteroideae</taxon>
        <taxon>Anthemideae</taxon>
        <taxon>Anthemidinae</taxon>
        <taxon>Tanacetum</taxon>
    </lineage>
</organism>
<feature type="region of interest" description="Disordered" evidence="1">
    <location>
        <begin position="469"/>
        <end position="510"/>
    </location>
</feature>
<sequence>VEPRDGPYCQGCALLRKKFKEDLFTYCVENEFFEDLQDTSESSDDNTWLLMLPQSMRCVFVGKVPHYGYNCPLRVPIISNPEPCKNQTIDEPLQNLQSLQQQCLLRTCQQCGCNEYNGVCFYCTIGNGTPSNFSTPYSSNDSPSVANHPPQSQYVPYSCELCGNDSHYGYDCPPQVPSVYNQDPCFNQNFDYFPQTSLSFPQQYPCCENYGGPHETYQCQPMNEDYYHEQNSCYDYNSFGFDQFQPPQYTVNHPIFDSQNGLLNSSNKLMEQMTTLCDLYGRTRILDTIQKRIDEVNNVLVLRTLSSIPNCCQFWTIDNSSSDDDSPYGENIDYVDASPPDVEIVSLEVVEIVDPEVGRIDDDILLTIKDDILHEKLLNINLLIAKIDALRDNPTPSSDVDFQDCEDSRVRSIHMSFTSSASFWESSVKETRRSLTSVLDFVVDSSTMIVLLHSEIIIPSMSELVERISKKKTKNEAKTTKPTRKEKPGNRQVKVQPQPKVNPSQPRLGSTSGIRAFSLRNFDLEVMEFESAHSNTTAKLPILKLVTKMSVPVSAKEKINKKNDVKARSLLLMALPNEHQLTFSQYNDAKTMFAAIETRFGDNEATKKTQKTLLKLQKINTYVVVWMNKAEIETMSIHDLYNKFKIIEQSVKKSVGASSGAQNLAFMTAPSTSSTNDVNTAKPAYEVSTVSPNVNTASSQVSTASFSDNVLYAFMVENPNGSNLLQQDLEQIYEDDQEAIDLKWQLSPKYEGKKMGHFARECRAPRNKEGQFRYQDKTRKQGNNEDTSSKVMLAIDGVGFNWSDMAEE</sequence>
<evidence type="ECO:0000256" key="1">
    <source>
        <dbReference type="SAM" id="MobiDB-lite"/>
    </source>
</evidence>
<accession>A0ABQ5DCX5</accession>
<keyword evidence="3" id="KW-1185">Reference proteome</keyword>
<feature type="compositionally biased region" description="Polar residues" evidence="1">
    <location>
        <begin position="493"/>
        <end position="510"/>
    </location>
</feature>
<protein>
    <submittedName>
        <fullName evidence="2">Uncharacterized protein</fullName>
    </submittedName>
</protein>
<dbReference type="EMBL" id="BQNB010015196">
    <property type="protein sequence ID" value="GJT37110.1"/>
    <property type="molecule type" value="Genomic_DNA"/>
</dbReference>
<reference evidence="2" key="1">
    <citation type="journal article" date="2022" name="Int. J. Mol. Sci.">
        <title>Draft Genome of Tanacetum Coccineum: Genomic Comparison of Closely Related Tanacetum-Family Plants.</title>
        <authorList>
            <person name="Yamashiro T."/>
            <person name="Shiraishi A."/>
            <person name="Nakayama K."/>
            <person name="Satake H."/>
        </authorList>
    </citation>
    <scope>NUCLEOTIDE SEQUENCE</scope>
</reference>
<comment type="caution">
    <text evidence="2">The sequence shown here is derived from an EMBL/GenBank/DDBJ whole genome shotgun (WGS) entry which is preliminary data.</text>
</comment>
<feature type="compositionally biased region" description="Basic and acidic residues" evidence="1">
    <location>
        <begin position="469"/>
        <end position="489"/>
    </location>
</feature>
<evidence type="ECO:0000313" key="2">
    <source>
        <dbReference type="EMBL" id="GJT37110.1"/>
    </source>
</evidence>
<reference evidence="2" key="2">
    <citation type="submission" date="2022-01" db="EMBL/GenBank/DDBJ databases">
        <authorList>
            <person name="Yamashiro T."/>
            <person name="Shiraishi A."/>
            <person name="Satake H."/>
            <person name="Nakayama K."/>
        </authorList>
    </citation>
    <scope>NUCLEOTIDE SEQUENCE</scope>
</reference>
<feature type="compositionally biased region" description="Basic and acidic residues" evidence="1">
    <location>
        <begin position="764"/>
        <end position="783"/>
    </location>
</feature>